<feature type="chain" id="PRO_5018744999" evidence="5">
    <location>
        <begin position="19"/>
        <end position="200"/>
    </location>
</feature>
<sequence>MFAQIILALLTFCSLTSASDPGCDELIKPLKDRNKVYGKWIFNMMTSDSEEYLKAMKVVNSSRSEISPIPGSDEFDMRYVDKIDGKCIPGTVNSSTSGDAIKVVFHFNNTSYEHVGRYLETCSDCVLWTDETVVEVDGVARKSKNLFLLTKTGKLDASDLEVFKKQAKCLNFLPDFYFPDTTDLCPDEKEPATDGTTEEQ</sequence>
<keyword evidence="4" id="KW-0325">Glycoprotein</keyword>
<dbReference type="InterPro" id="IPR012674">
    <property type="entry name" value="Calycin"/>
</dbReference>
<evidence type="ECO:0000256" key="3">
    <source>
        <dbReference type="ARBA" id="ARBA00022729"/>
    </source>
</evidence>
<dbReference type="RefSeq" id="XP_017269215.1">
    <property type="nucleotide sequence ID" value="XM_017413726.3"/>
</dbReference>
<reference evidence="6" key="2">
    <citation type="submission" date="2025-09" db="UniProtKB">
        <authorList>
            <consortium name="Ensembl"/>
        </authorList>
    </citation>
    <scope>IDENTIFICATION</scope>
</reference>
<dbReference type="Gene3D" id="2.40.128.20">
    <property type="match status" value="1"/>
</dbReference>
<dbReference type="PANTHER" id="PTHR11967:SF2">
    <property type="entry name" value="ALPHA-1-ACID GLYCOPROTEIN 1"/>
    <property type="match status" value="1"/>
</dbReference>
<keyword evidence="3 5" id="KW-0732">Signal</keyword>
<dbReference type="Proteomes" id="UP000264800">
    <property type="component" value="Unplaced"/>
</dbReference>
<accession>A0A3Q3AHI0</accession>
<dbReference type="GeneID" id="108234508"/>
<evidence type="ECO:0000313" key="7">
    <source>
        <dbReference type="Proteomes" id="UP000264800"/>
    </source>
</evidence>
<comment type="subcellular location">
    <subcellularLocation>
        <location evidence="1">Secreted</location>
    </subcellularLocation>
</comment>
<dbReference type="KEGG" id="kmr:108234508"/>
<dbReference type="OrthoDB" id="8678705at2759"/>
<keyword evidence="7" id="KW-1185">Reference proteome</keyword>
<dbReference type="CDD" id="cd19415">
    <property type="entry name" value="lipocalin_ApoM_AGP"/>
    <property type="match status" value="1"/>
</dbReference>
<evidence type="ECO:0000256" key="4">
    <source>
        <dbReference type="ARBA" id="ARBA00023180"/>
    </source>
</evidence>
<keyword evidence="2" id="KW-0964">Secreted</keyword>
<evidence type="ECO:0000256" key="1">
    <source>
        <dbReference type="ARBA" id="ARBA00004613"/>
    </source>
</evidence>
<dbReference type="GO" id="GO:0005576">
    <property type="term" value="C:extracellular region"/>
    <property type="evidence" value="ECO:0007669"/>
    <property type="project" value="UniProtKB-SubCell"/>
</dbReference>
<dbReference type="PANTHER" id="PTHR11967">
    <property type="entry name" value="ALPHA-1-ACID GLYCOPROTEIN"/>
    <property type="match status" value="1"/>
</dbReference>
<name>A0A3Q3AHI0_KRYMA</name>
<proteinExistence type="predicted"/>
<dbReference type="GeneTree" id="ENSGT00510000050125"/>
<feature type="signal peptide" evidence="5">
    <location>
        <begin position="1"/>
        <end position="18"/>
    </location>
</feature>
<evidence type="ECO:0000256" key="2">
    <source>
        <dbReference type="ARBA" id="ARBA00022525"/>
    </source>
</evidence>
<reference evidence="6" key="1">
    <citation type="submission" date="2025-08" db="UniProtKB">
        <authorList>
            <consortium name="Ensembl"/>
        </authorList>
    </citation>
    <scope>IDENTIFICATION</scope>
</reference>
<dbReference type="OMA" id="CPYESEA"/>
<organism evidence="6 7">
    <name type="scientific">Kryptolebias marmoratus</name>
    <name type="common">Mangrove killifish</name>
    <name type="synonym">Rivulus marmoratus</name>
    <dbReference type="NCBI Taxonomy" id="37003"/>
    <lineage>
        <taxon>Eukaryota</taxon>
        <taxon>Metazoa</taxon>
        <taxon>Chordata</taxon>
        <taxon>Craniata</taxon>
        <taxon>Vertebrata</taxon>
        <taxon>Euteleostomi</taxon>
        <taxon>Actinopterygii</taxon>
        <taxon>Neopterygii</taxon>
        <taxon>Teleostei</taxon>
        <taxon>Neoteleostei</taxon>
        <taxon>Acanthomorphata</taxon>
        <taxon>Ovalentaria</taxon>
        <taxon>Atherinomorphae</taxon>
        <taxon>Cyprinodontiformes</taxon>
        <taxon>Rivulidae</taxon>
        <taxon>Kryptolebias</taxon>
    </lineage>
</organism>
<protein>
    <submittedName>
        <fullName evidence="6">Uncharacterized LOC108234508</fullName>
    </submittedName>
</protein>
<dbReference type="Ensembl" id="ENSKMAT00000015830.1">
    <property type="protein sequence ID" value="ENSKMAP00000015605.1"/>
    <property type="gene ID" value="ENSKMAG00000011685.1"/>
</dbReference>
<evidence type="ECO:0000256" key="5">
    <source>
        <dbReference type="SAM" id="SignalP"/>
    </source>
</evidence>
<evidence type="ECO:0000313" key="6">
    <source>
        <dbReference type="Ensembl" id="ENSKMAP00000015605.1"/>
    </source>
</evidence>
<dbReference type="AlphaFoldDB" id="A0A3Q3AHI0"/>
<dbReference type="SUPFAM" id="SSF50814">
    <property type="entry name" value="Lipocalins"/>
    <property type="match status" value="1"/>
</dbReference>